<evidence type="ECO:0000256" key="3">
    <source>
        <dbReference type="ARBA" id="ARBA00022483"/>
    </source>
</evidence>
<evidence type="ECO:0000313" key="6">
    <source>
        <dbReference type="EnsemblMetazoa" id="CLYHEMP010050.1"/>
    </source>
</evidence>
<dbReference type="GO" id="GO:0006887">
    <property type="term" value="P:exocytosis"/>
    <property type="evidence" value="ECO:0007669"/>
    <property type="project" value="UniProtKB-KW"/>
</dbReference>
<evidence type="ECO:0008006" key="8">
    <source>
        <dbReference type="Google" id="ProtNLM"/>
    </source>
</evidence>
<dbReference type="RefSeq" id="XP_066935529.1">
    <property type="nucleotide sequence ID" value="XM_067079428.1"/>
</dbReference>
<reference evidence="6" key="1">
    <citation type="submission" date="2021-01" db="UniProtKB">
        <authorList>
            <consortium name="EnsemblMetazoa"/>
        </authorList>
    </citation>
    <scope>IDENTIFICATION</scope>
</reference>
<dbReference type="OrthoDB" id="10620949at2759"/>
<protein>
    <recommendedName>
        <fullName evidence="8">Complexin</fullName>
    </recommendedName>
</protein>
<dbReference type="Proteomes" id="UP000594262">
    <property type="component" value="Unplaced"/>
</dbReference>
<feature type="compositionally biased region" description="Basic and acidic residues" evidence="5">
    <location>
        <begin position="49"/>
        <end position="84"/>
    </location>
</feature>
<accession>A0A7M5WLR8</accession>
<feature type="region of interest" description="Disordered" evidence="5">
    <location>
        <begin position="1"/>
        <end position="127"/>
    </location>
</feature>
<dbReference type="InterPro" id="IPR008849">
    <property type="entry name" value="Synaphin"/>
</dbReference>
<evidence type="ECO:0000256" key="4">
    <source>
        <dbReference type="ARBA" id="ARBA00022775"/>
    </source>
</evidence>
<evidence type="ECO:0000256" key="1">
    <source>
        <dbReference type="ARBA" id="ARBA00005396"/>
    </source>
</evidence>
<sequence length="127" mass="14841">MDKVTQAMVAHKASALKSDMKSFGGGLIGDENPEDEQREKAETKRRHNSLKDMEERRERQRAERQEVHRKREEDREKVRSDIRNKYKLKGSQSYDGSYGNNKGSNEHQLSQQTEEICQQEEKSCSIQ</sequence>
<keyword evidence="3" id="KW-0268">Exocytosis</keyword>
<dbReference type="AlphaFoldDB" id="A0A7M5WLR8"/>
<evidence type="ECO:0000256" key="2">
    <source>
        <dbReference type="ARBA" id="ARBA00022448"/>
    </source>
</evidence>
<dbReference type="GeneID" id="136823248"/>
<evidence type="ECO:0000256" key="5">
    <source>
        <dbReference type="SAM" id="MobiDB-lite"/>
    </source>
</evidence>
<keyword evidence="4" id="KW-0532">Neurotransmitter transport</keyword>
<proteinExistence type="inferred from homology"/>
<dbReference type="GO" id="GO:0006836">
    <property type="term" value="P:neurotransmitter transport"/>
    <property type="evidence" value="ECO:0007669"/>
    <property type="project" value="UniProtKB-KW"/>
</dbReference>
<dbReference type="GO" id="GO:0019905">
    <property type="term" value="F:syntaxin binding"/>
    <property type="evidence" value="ECO:0007669"/>
    <property type="project" value="InterPro"/>
</dbReference>
<feature type="compositionally biased region" description="Polar residues" evidence="5">
    <location>
        <begin position="90"/>
        <end position="116"/>
    </location>
</feature>
<organism evidence="6 7">
    <name type="scientific">Clytia hemisphaerica</name>
    <dbReference type="NCBI Taxonomy" id="252671"/>
    <lineage>
        <taxon>Eukaryota</taxon>
        <taxon>Metazoa</taxon>
        <taxon>Cnidaria</taxon>
        <taxon>Hydrozoa</taxon>
        <taxon>Hydroidolina</taxon>
        <taxon>Leptothecata</taxon>
        <taxon>Obeliida</taxon>
        <taxon>Clytiidae</taxon>
        <taxon>Clytia</taxon>
    </lineage>
</organism>
<comment type="similarity">
    <text evidence="1">Belongs to the complexin/synaphin family.</text>
</comment>
<keyword evidence="2" id="KW-0813">Transport</keyword>
<dbReference type="Pfam" id="PF05835">
    <property type="entry name" value="Synaphin"/>
    <property type="match status" value="1"/>
</dbReference>
<name>A0A7M5WLR8_9CNID</name>
<dbReference type="EnsemblMetazoa" id="CLYHEMT010050.1">
    <property type="protein sequence ID" value="CLYHEMP010050.1"/>
    <property type="gene ID" value="CLYHEMG010050"/>
</dbReference>
<evidence type="ECO:0000313" key="7">
    <source>
        <dbReference type="Proteomes" id="UP000594262"/>
    </source>
</evidence>
<keyword evidence="7" id="KW-1185">Reference proteome</keyword>